<keyword evidence="3" id="KW-1185">Reference proteome</keyword>
<dbReference type="AlphaFoldDB" id="A0AA40EW48"/>
<protein>
    <submittedName>
        <fullName evidence="2">Uncharacterized protein</fullName>
    </submittedName>
</protein>
<dbReference type="EMBL" id="JAUKUD010000004">
    <property type="protein sequence ID" value="KAK0746680.1"/>
    <property type="molecule type" value="Genomic_DNA"/>
</dbReference>
<gene>
    <name evidence="2" type="ORF">B0T18DRAFT_412168</name>
</gene>
<dbReference type="Proteomes" id="UP001172155">
    <property type="component" value="Unassembled WGS sequence"/>
</dbReference>
<accession>A0AA40EW48</accession>
<proteinExistence type="predicted"/>
<name>A0AA40EW48_9PEZI</name>
<keyword evidence="1" id="KW-0732">Signal</keyword>
<reference evidence="2" key="1">
    <citation type="submission" date="2023-06" db="EMBL/GenBank/DDBJ databases">
        <title>Genome-scale phylogeny and comparative genomics of the fungal order Sordariales.</title>
        <authorList>
            <consortium name="Lawrence Berkeley National Laboratory"/>
            <person name="Hensen N."/>
            <person name="Bonometti L."/>
            <person name="Westerberg I."/>
            <person name="Brannstrom I.O."/>
            <person name="Guillou S."/>
            <person name="Cros-Aarteil S."/>
            <person name="Calhoun S."/>
            <person name="Haridas S."/>
            <person name="Kuo A."/>
            <person name="Mondo S."/>
            <person name="Pangilinan J."/>
            <person name="Riley R."/>
            <person name="LaButti K."/>
            <person name="Andreopoulos B."/>
            <person name="Lipzen A."/>
            <person name="Chen C."/>
            <person name="Yanf M."/>
            <person name="Daum C."/>
            <person name="Ng V."/>
            <person name="Clum A."/>
            <person name="Steindorff A."/>
            <person name="Ohm R."/>
            <person name="Martin F."/>
            <person name="Silar P."/>
            <person name="Natvig D."/>
            <person name="Lalanne C."/>
            <person name="Gautier V."/>
            <person name="Ament-velasquez S.L."/>
            <person name="Kruys A."/>
            <person name="Hutchinson M.I."/>
            <person name="Powell A.J."/>
            <person name="Barry K."/>
            <person name="Miller A.N."/>
            <person name="Grigoriev I.V."/>
            <person name="Debuchy R."/>
            <person name="Gladieux P."/>
            <person name="Thoren M.H."/>
            <person name="Johannesson H."/>
        </authorList>
    </citation>
    <scope>NUCLEOTIDE SEQUENCE</scope>
    <source>
        <strain evidence="2">SMH3187-1</strain>
    </source>
</reference>
<organism evidence="2 3">
    <name type="scientific">Schizothecium vesticola</name>
    <dbReference type="NCBI Taxonomy" id="314040"/>
    <lineage>
        <taxon>Eukaryota</taxon>
        <taxon>Fungi</taxon>
        <taxon>Dikarya</taxon>
        <taxon>Ascomycota</taxon>
        <taxon>Pezizomycotina</taxon>
        <taxon>Sordariomycetes</taxon>
        <taxon>Sordariomycetidae</taxon>
        <taxon>Sordariales</taxon>
        <taxon>Schizotheciaceae</taxon>
        <taxon>Schizothecium</taxon>
    </lineage>
</organism>
<evidence type="ECO:0000313" key="3">
    <source>
        <dbReference type="Proteomes" id="UP001172155"/>
    </source>
</evidence>
<comment type="caution">
    <text evidence="2">The sequence shown here is derived from an EMBL/GenBank/DDBJ whole genome shotgun (WGS) entry which is preliminary data.</text>
</comment>
<evidence type="ECO:0000256" key="1">
    <source>
        <dbReference type="SAM" id="SignalP"/>
    </source>
</evidence>
<feature type="chain" id="PRO_5041370891" evidence="1">
    <location>
        <begin position="34"/>
        <end position="95"/>
    </location>
</feature>
<sequence>MALPGSRGRSGWHAHFFIPIPLFISELLILSLSQDGERISPWSYGRRQFSPGLFLWAFCGLDDWMPCHILHCRPKPKPPGLGEFSCRRAAGYEFS</sequence>
<feature type="signal peptide" evidence="1">
    <location>
        <begin position="1"/>
        <end position="33"/>
    </location>
</feature>
<evidence type="ECO:0000313" key="2">
    <source>
        <dbReference type="EMBL" id="KAK0746680.1"/>
    </source>
</evidence>